<dbReference type="BioCyc" id="SESP1179773:BN6_RS26300-MONOMER"/>
<sequence>MSLTQAIEEVVATTKRPRAVDNEELHAALDKTRQAHQDAPACRWPFRHASQRVVPGPAPAVAADYSTPAKLDDLLHGGGVDRTADRSLTAGALTPFGRLTPSIRRS</sequence>
<accession>K0K321</accession>
<gene>
    <name evidence="1" type="ordered locus">BN6_54420</name>
</gene>
<dbReference type="EMBL" id="HE804045">
    <property type="protein sequence ID" value="CCH32701.1"/>
    <property type="molecule type" value="Genomic_DNA"/>
</dbReference>
<dbReference type="AlphaFoldDB" id="K0K321"/>
<dbReference type="HOGENOM" id="CLU_2221323_0_0_11"/>
<evidence type="ECO:0000313" key="2">
    <source>
        <dbReference type="Proteomes" id="UP000006281"/>
    </source>
</evidence>
<protein>
    <submittedName>
        <fullName evidence="1">Uncharacterized protein</fullName>
    </submittedName>
</protein>
<organism evidence="1 2">
    <name type="scientific">Saccharothrix espanaensis (strain ATCC 51144 / DSM 44229 / JCM 9112 / NBRC 15066 / NRRL 15764)</name>
    <dbReference type="NCBI Taxonomy" id="1179773"/>
    <lineage>
        <taxon>Bacteria</taxon>
        <taxon>Bacillati</taxon>
        <taxon>Actinomycetota</taxon>
        <taxon>Actinomycetes</taxon>
        <taxon>Pseudonocardiales</taxon>
        <taxon>Pseudonocardiaceae</taxon>
        <taxon>Saccharothrix</taxon>
    </lineage>
</organism>
<dbReference type="RefSeq" id="WP_015102813.1">
    <property type="nucleotide sequence ID" value="NC_019673.1"/>
</dbReference>
<proteinExistence type="predicted"/>
<dbReference type="STRING" id="1179773.BN6_54420"/>
<dbReference type="Proteomes" id="UP000006281">
    <property type="component" value="Chromosome"/>
</dbReference>
<keyword evidence="2" id="KW-1185">Reference proteome</keyword>
<dbReference type="KEGG" id="sesp:BN6_54420"/>
<reference evidence="1 2" key="1">
    <citation type="journal article" date="2012" name="BMC Genomics">
        <title>Complete genome sequence of Saccharothrix espanaensis DSM 44229T and comparison to the other completely sequenced Pseudonocardiaceae.</title>
        <authorList>
            <person name="Strobel T."/>
            <person name="Al-Dilaimi A."/>
            <person name="Blom J."/>
            <person name="Gessner A."/>
            <person name="Kalinowski J."/>
            <person name="Luzhetska M."/>
            <person name="Puhler A."/>
            <person name="Szczepanowski R."/>
            <person name="Bechthold A."/>
            <person name="Ruckert C."/>
        </authorList>
    </citation>
    <scope>NUCLEOTIDE SEQUENCE [LARGE SCALE GENOMIC DNA]</scope>
    <source>
        <strain evidence="2">ATCC 51144 / DSM 44229 / JCM 9112 / NBRC 15066 / NRRL 15764</strain>
    </source>
</reference>
<name>K0K321_SACES</name>
<evidence type="ECO:0000313" key="1">
    <source>
        <dbReference type="EMBL" id="CCH32701.1"/>
    </source>
</evidence>